<dbReference type="CDD" id="cd01672">
    <property type="entry name" value="TMPK"/>
    <property type="match status" value="1"/>
</dbReference>
<dbReference type="GO" id="GO:0004550">
    <property type="term" value="F:nucleoside diphosphate kinase activity"/>
    <property type="evidence" value="ECO:0007669"/>
    <property type="project" value="TreeGrafter"/>
</dbReference>
<dbReference type="InterPro" id="IPR027417">
    <property type="entry name" value="P-loop_NTPase"/>
</dbReference>
<dbReference type="Gene3D" id="3.40.50.300">
    <property type="entry name" value="P-loop containing nucleotide triphosphate hydrolases"/>
    <property type="match status" value="1"/>
</dbReference>
<dbReference type="SUPFAM" id="SSF52540">
    <property type="entry name" value="P-loop containing nucleoside triphosphate hydrolases"/>
    <property type="match status" value="1"/>
</dbReference>
<evidence type="ECO:0000256" key="6">
    <source>
        <dbReference type="ARBA" id="ARBA00022777"/>
    </source>
</evidence>
<keyword evidence="7" id="KW-0067">ATP-binding</keyword>
<dbReference type="InterPro" id="IPR018094">
    <property type="entry name" value="Thymidylate_kinase"/>
</dbReference>
<dbReference type="InterPro" id="IPR039430">
    <property type="entry name" value="Thymidylate_kin-like_dom"/>
</dbReference>
<evidence type="ECO:0000259" key="8">
    <source>
        <dbReference type="Pfam" id="PF02223"/>
    </source>
</evidence>
<dbReference type="GO" id="GO:0006233">
    <property type="term" value="P:dTDP biosynthetic process"/>
    <property type="evidence" value="ECO:0007669"/>
    <property type="project" value="InterPro"/>
</dbReference>
<dbReference type="PANTHER" id="PTHR10344:SF1">
    <property type="entry name" value="THYMIDYLATE KINASE"/>
    <property type="match status" value="1"/>
</dbReference>
<dbReference type="GO" id="GO:0006227">
    <property type="term" value="P:dUDP biosynthetic process"/>
    <property type="evidence" value="ECO:0007669"/>
    <property type="project" value="TreeGrafter"/>
</dbReference>
<keyword evidence="6 9" id="KW-0418">Kinase</keyword>
<dbReference type="HAMAP" id="MF_00165">
    <property type="entry name" value="Thymidylate_kinase"/>
    <property type="match status" value="1"/>
</dbReference>
<dbReference type="GO" id="GO:0005739">
    <property type="term" value="C:mitochondrion"/>
    <property type="evidence" value="ECO:0007669"/>
    <property type="project" value="TreeGrafter"/>
</dbReference>
<dbReference type="GO" id="GO:0005524">
    <property type="term" value="F:ATP binding"/>
    <property type="evidence" value="ECO:0007669"/>
    <property type="project" value="UniProtKB-KW"/>
</dbReference>
<dbReference type="Pfam" id="PF02223">
    <property type="entry name" value="Thymidylate_kin"/>
    <property type="match status" value="1"/>
</dbReference>
<gene>
    <name evidence="9" type="primary">KTHY</name>
    <name evidence="9" type="ORF">TR125279</name>
</gene>
<dbReference type="GO" id="GO:0006235">
    <property type="term" value="P:dTTP biosynthetic process"/>
    <property type="evidence" value="ECO:0007669"/>
    <property type="project" value="TreeGrafter"/>
</dbReference>
<organism evidence="9">
    <name type="scientific">Schistocephalus solidus</name>
    <name type="common">Tapeworm</name>
    <dbReference type="NCBI Taxonomy" id="70667"/>
    <lineage>
        <taxon>Eukaryota</taxon>
        <taxon>Metazoa</taxon>
        <taxon>Spiralia</taxon>
        <taxon>Lophotrochozoa</taxon>
        <taxon>Platyhelminthes</taxon>
        <taxon>Cestoda</taxon>
        <taxon>Eucestoda</taxon>
        <taxon>Diphyllobothriidea</taxon>
        <taxon>Diphyllobothriidae</taxon>
        <taxon>Schistocephalus</taxon>
    </lineage>
</organism>
<keyword evidence="3" id="KW-0808">Transferase</keyword>
<keyword evidence="4" id="KW-0545">Nucleotide biosynthesis</keyword>
<dbReference type="EC" id="2.7.4.9" evidence="2"/>
<evidence type="ECO:0000256" key="1">
    <source>
        <dbReference type="ARBA" id="ARBA00009776"/>
    </source>
</evidence>
<evidence type="ECO:0000256" key="3">
    <source>
        <dbReference type="ARBA" id="ARBA00022679"/>
    </source>
</evidence>
<sequence>MATTFIIISHACSVFFFRFSSCSMERGIFIVLEGTDRIGKSTQAKMLESALTRLYGTETLSVRFPDRTTPLGQSLNTYLNGKLELNHHAVHLLFTANRWERAAEINQALEAGRCVVADRYSYSGIVYTAAKEPNPPSWEWCKRTEECLPQPDLIICLLPATLADLTKRGGFGDERFENAEFQSRVMQNYRRLAEDINAEALRAPEAERKPKWEWVIASDMTPQQVHDVICEVLKTKLTHCPQLCQHPPTQ</sequence>
<evidence type="ECO:0000256" key="5">
    <source>
        <dbReference type="ARBA" id="ARBA00022741"/>
    </source>
</evidence>
<dbReference type="GO" id="GO:0005829">
    <property type="term" value="C:cytosol"/>
    <property type="evidence" value="ECO:0007669"/>
    <property type="project" value="TreeGrafter"/>
</dbReference>
<evidence type="ECO:0000313" key="9">
    <source>
        <dbReference type="EMBL" id="JAP46666.1"/>
    </source>
</evidence>
<evidence type="ECO:0000256" key="7">
    <source>
        <dbReference type="ARBA" id="ARBA00022840"/>
    </source>
</evidence>
<dbReference type="GO" id="GO:0005634">
    <property type="term" value="C:nucleus"/>
    <property type="evidence" value="ECO:0007669"/>
    <property type="project" value="TreeGrafter"/>
</dbReference>
<keyword evidence="5" id="KW-0547">Nucleotide-binding</keyword>
<comment type="similarity">
    <text evidence="1">Belongs to the thymidylate kinase family.</text>
</comment>
<feature type="domain" description="Thymidylate kinase-like" evidence="8">
    <location>
        <begin position="32"/>
        <end position="197"/>
    </location>
</feature>
<proteinExistence type="inferred from homology"/>
<dbReference type="PANTHER" id="PTHR10344">
    <property type="entry name" value="THYMIDYLATE KINASE"/>
    <property type="match status" value="1"/>
</dbReference>
<name>A0A0X3PHD8_SCHSO</name>
<accession>A0A0X3PHD8</accession>
<evidence type="ECO:0000256" key="4">
    <source>
        <dbReference type="ARBA" id="ARBA00022727"/>
    </source>
</evidence>
<dbReference type="NCBIfam" id="TIGR00041">
    <property type="entry name" value="DTMP_kinase"/>
    <property type="match status" value="1"/>
</dbReference>
<dbReference type="AlphaFoldDB" id="A0A0X3PHD8"/>
<dbReference type="EMBL" id="GEEE01016559">
    <property type="protein sequence ID" value="JAP46666.1"/>
    <property type="molecule type" value="Transcribed_RNA"/>
</dbReference>
<evidence type="ECO:0000256" key="2">
    <source>
        <dbReference type="ARBA" id="ARBA00012980"/>
    </source>
</evidence>
<dbReference type="GO" id="GO:0004798">
    <property type="term" value="F:dTMP kinase activity"/>
    <property type="evidence" value="ECO:0007669"/>
    <property type="project" value="UniProtKB-EC"/>
</dbReference>
<protein>
    <recommendedName>
        <fullName evidence="2">dTMP kinase</fullName>
        <ecNumber evidence="2">2.7.4.9</ecNumber>
    </recommendedName>
</protein>
<reference evidence="9" key="1">
    <citation type="submission" date="2016-01" db="EMBL/GenBank/DDBJ databases">
        <title>Reference transcriptome for the parasite Schistocephalus solidus: insights into the molecular evolution of parasitism.</title>
        <authorList>
            <person name="Hebert F.O."/>
            <person name="Grambauer S."/>
            <person name="Barber I."/>
            <person name="Landry C.R."/>
            <person name="Aubin-Horth N."/>
        </authorList>
    </citation>
    <scope>NUCLEOTIDE SEQUENCE</scope>
</reference>